<organism evidence="1 2">
    <name type="scientific">Hydra vulgaris</name>
    <name type="common">Hydra</name>
    <name type="synonym">Hydra attenuata</name>
    <dbReference type="NCBI Taxonomy" id="6087"/>
    <lineage>
        <taxon>Eukaryota</taxon>
        <taxon>Metazoa</taxon>
        <taxon>Cnidaria</taxon>
        <taxon>Hydrozoa</taxon>
        <taxon>Hydroidolina</taxon>
        <taxon>Anthoathecata</taxon>
        <taxon>Aplanulata</taxon>
        <taxon>Hydridae</taxon>
        <taxon>Hydra</taxon>
    </lineage>
</organism>
<keyword evidence="1" id="KW-1185">Reference proteome</keyword>
<reference evidence="2" key="1">
    <citation type="submission" date="2025-08" db="UniProtKB">
        <authorList>
            <consortium name="RefSeq"/>
        </authorList>
    </citation>
    <scope>IDENTIFICATION</scope>
</reference>
<sequence length="314" mass="36021">MATNVPQQDNIRIKFTAKRILEKTRIRRRLLGAPVFIDGNANILFVDENAIEFVFKAIENVFQENIRLDHLNLKEKKKNLSKKNQNAPDKEIAPHKEIAFHEEIALHEEDAHHEERAPHEENPPVEEITVEKEIRRNKPDNLDDPALWPPMNLTIREYFVLNPPKQNVEIKSDSGRQIGEKIQREWLIYSPSSKSVFCYVGNLFGNSDKGLCTTGFRDRKNVTSRLASHETSLLHRTSVCQLSQLFKTAGRIDSQMVQQNQNERAYWKDVIVSVFEVLKFIAQRGLGIFGDNETFGSEQNGNFSKKGSASLILS</sequence>
<dbReference type="Proteomes" id="UP001652625">
    <property type="component" value="Chromosome 09"/>
</dbReference>
<dbReference type="RefSeq" id="XP_065662541.1">
    <property type="nucleotide sequence ID" value="XM_065806469.1"/>
</dbReference>
<dbReference type="PANTHER" id="PTHR45749">
    <property type="match status" value="1"/>
</dbReference>
<dbReference type="GeneID" id="136085181"/>
<proteinExistence type="predicted"/>
<protein>
    <submittedName>
        <fullName evidence="2">Zinc finger MYM-type protein 5-like</fullName>
    </submittedName>
</protein>
<name>A0ABM4CL78_HYDVU</name>
<evidence type="ECO:0000313" key="1">
    <source>
        <dbReference type="Proteomes" id="UP001652625"/>
    </source>
</evidence>
<accession>A0ABM4CL78</accession>
<gene>
    <name evidence="2" type="primary">LOC136085181</name>
</gene>
<evidence type="ECO:0000313" key="2">
    <source>
        <dbReference type="RefSeq" id="XP_065662541.1"/>
    </source>
</evidence>
<dbReference type="PANTHER" id="PTHR45749:SF23">
    <property type="entry name" value="ZINC FINGER MYM-TYPE PROTEIN 1-LIKE"/>
    <property type="match status" value="1"/>
</dbReference>